<protein>
    <submittedName>
        <fullName evidence="2">Helix-turn-helix transcriptional regulator</fullName>
    </submittedName>
</protein>
<dbReference type="PANTHER" id="PTHR43252:SF7">
    <property type="entry name" value="TRANSCRIPTIONAL REGULATOR YQJI"/>
    <property type="match status" value="1"/>
</dbReference>
<proteinExistence type="predicted"/>
<evidence type="ECO:0000313" key="3">
    <source>
        <dbReference type="Proteomes" id="UP001159179"/>
    </source>
</evidence>
<dbReference type="AlphaFoldDB" id="A0AAW6SUS3"/>
<dbReference type="InterPro" id="IPR005149">
    <property type="entry name" value="Tscrpt_reg_PadR_N"/>
</dbReference>
<dbReference type="Proteomes" id="UP001159179">
    <property type="component" value="Unassembled WGS sequence"/>
</dbReference>
<evidence type="ECO:0000259" key="1">
    <source>
        <dbReference type="Pfam" id="PF03551"/>
    </source>
</evidence>
<accession>A0AAW6SUS3</accession>
<dbReference type="RefSeq" id="WP_280616199.1">
    <property type="nucleotide sequence ID" value="NZ_JAROYP010000003.1"/>
</dbReference>
<dbReference type="InterPro" id="IPR036388">
    <property type="entry name" value="WH-like_DNA-bd_sf"/>
</dbReference>
<dbReference type="Gene3D" id="1.10.10.10">
    <property type="entry name" value="Winged helix-like DNA-binding domain superfamily/Winged helix DNA-binding domain"/>
    <property type="match status" value="1"/>
</dbReference>
<name>A0AAW6SUS3_9BACI</name>
<feature type="domain" description="Transcription regulator PadR N-terminal" evidence="1">
    <location>
        <begin position="7"/>
        <end position="82"/>
    </location>
</feature>
<gene>
    <name evidence="2" type="ORF">P5X88_06660</name>
</gene>
<dbReference type="InterPro" id="IPR036390">
    <property type="entry name" value="WH_DNA-bd_sf"/>
</dbReference>
<dbReference type="SUPFAM" id="SSF46785">
    <property type="entry name" value="Winged helix' DNA-binding domain"/>
    <property type="match status" value="1"/>
</dbReference>
<dbReference type="PANTHER" id="PTHR43252">
    <property type="entry name" value="TRANSCRIPTIONAL REGULATOR YQJI"/>
    <property type="match status" value="1"/>
</dbReference>
<reference evidence="2" key="1">
    <citation type="submission" date="2023-03" db="EMBL/GenBank/DDBJ databases">
        <title>Bacterial isolates from washroom surfaces on a university campus.</title>
        <authorList>
            <person name="Holman D.B."/>
            <person name="Gzyl K.E."/>
            <person name="Taheri A.E."/>
        </authorList>
    </citation>
    <scope>NUCLEOTIDE SEQUENCE</scope>
    <source>
        <strain evidence="2">RD03</strain>
    </source>
</reference>
<comment type="caution">
    <text evidence="2">The sequence shown here is derived from an EMBL/GenBank/DDBJ whole genome shotgun (WGS) entry which is preliminary data.</text>
</comment>
<organism evidence="2 3">
    <name type="scientific">Heyndrickxia oleronia</name>
    <dbReference type="NCBI Taxonomy" id="38875"/>
    <lineage>
        <taxon>Bacteria</taxon>
        <taxon>Bacillati</taxon>
        <taxon>Bacillota</taxon>
        <taxon>Bacilli</taxon>
        <taxon>Bacillales</taxon>
        <taxon>Bacillaceae</taxon>
        <taxon>Heyndrickxia</taxon>
    </lineage>
</organism>
<dbReference type="Pfam" id="PF03551">
    <property type="entry name" value="PadR"/>
    <property type="match status" value="1"/>
</dbReference>
<evidence type="ECO:0000313" key="2">
    <source>
        <dbReference type="EMBL" id="MDH5160612.1"/>
    </source>
</evidence>
<sequence>MSIQIFILSKLMEDNNYPYKLKKQISEPIPLDRLAGLTESKLYYHFDSLAKKGLIESIEIIKEENRPDKQVFAITAKGQEELPKMIYKLFENADSISDMVVGLANIKYVDRQKVVEILEKKLTNIKQRWEEVSGYEEKVEVDKNQEKFSEFMLGYVSTKAEHTIYWLEELIKRVKQGEI</sequence>
<dbReference type="EMBL" id="JAROYP010000003">
    <property type="protein sequence ID" value="MDH5160612.1"/>
    <property type="molecule type" value="Genomic_DNA"/>
</dbReference>